<dbReference type="GO" id="GO:0009252">
    <property type="term" value="P:peptidoglycan biosynthetic process"/>
    <property type="evidence" value="ECO:0007669"/>
    <property type="project" value="UniProtKB-UniRule"/>
</dbReference>
<dbReference type="EC" id="2.4.99.28" evidence="6"/>
<evidence type="ECO:0000313" key="7">
    <source>
        <dbReference type="EMBL" id="GGX60548.1"/>
    </source>
</evidence>
<evidence type="ECO:0000256" key="1">
    <source>
        <dbReference type="ARBA" id="ARBA00004141"/>
    </source>
</evidence>
<keyword evidence="6" id="KW-0808">Transferase</keyword>
<comment type="catalytic activity">
    <reaction evidence="6">
        <text>[GlcNAc-(1-&gt;4)-Mur2Ac(oyl-L-Ala-gamma-D-Glu-L-Lys-D-Ala-D-Ala)](n)-di-trans,octa-cis-undecaprenyl diphosphate + beta-D-GlcNAc-(1-&gt;4)-Mur2Ac(oyl-L-Ala-gamma-D-Glu-L-Lys-D-Ala-D-Ala)-di-trans,octa-cis-undecaprenyl diphosphate = [GlcNAc-(1-&gt;4)-Mur2Ac(oyl-L-Ala-gamma-D-Glu-L-Lys-D-Ala-D-Ala)](n+1)-di-trans,octa-cis-undecaprenyl diphosphate + di-trans,octa-cis-undecaprenyl diphosphate + H(+)</text>
        <dbReference type="Rhea" id="RHEA:23708"/>
        <dbReference type="Rhea" id="RHEA-COMP:9602"/>
        <dbReference type="Rhea" id="RHEA-COMP:9603"/>
        <dbReference type="ChEBI" id="CHEBI:15378"/>
        <dbReference type="ChEBI" id="CHEBI:58405"/>
        <dbReference type="ChEBI" id="CHEBI:60033"/>
        <dbReference type="ChEBI" id="CHEBI:78435"/>
        <dbReference type="EC" id="2.4.99.28"/>
    </reaction>
</comment>
<feature type="transmembrane region" description="Helical" evidence="6">
    <location>
        <begin position="147"/>
        <end position="167"/>
    </location>
</feature>
<sequence length="384" mass="41836">MRARGQVFQGKRSTPGGLLTSKLFEINWLLLTLVGLVGLVGVVMIYAATDGVWQRGAFQHLTRIALGGVAMLGVAMIDIRIWYRLAYPIYFVGIILLFGVEFFGLSVNGSVRWIDLGVFRFQPSEIMKPAIVLALARYYHDLPDWRVSNVWGLLGALILLIVPMGLIFRQPDLGTTLLLAATGVAIVFLAGISWRVIGLASVFATIAITIFYQFGLKAYQKERILTFLDPSRDPAGASYHITQSKIALGSGGVHGKGFMKGTQRQGEYVPENRTDFIFTVIGEEFGLVGGLMTLGLYMAVIGVCIWLSLQCKEVFSKLMILGLTTTFTLYIFINLGMVMGLAPVVGVPLPLISYGGTVIMAVMGGFGLILSAHLHRGVELPRPG</sequence>
<dbReference type="InterPro" id="IPR011923">
    <property type="entry name" value="RodA/MrdB"/>
</dbReference>
<feature type="transmembrane region" description="Helical" evidence="6">
    <location>
        <begin position="351"/>
        <end position="372"/>
    </location>
</feature>
<keyword evidence="6" id="KW-0961">Cell wall biogenesis/degradation</keyword>
<dbReference type="HAMAP" id="MF_02079">
    <property type="entry name" value="PGT_RodA"/>
    <property type="match status" value="1"/>
</dbReference>
<keyword evidence="5 6" id="KW-0472">Membrane</keyword>
<feature type="transmembrane region" description="Helical" evidence="6">
    <location>
        <begin position="321"/>
        <end position="345"/>
    </location>
</feature>
<gene>
    <name evidence="6 7" type="primary">rodA</name>
    <name evidence="6" type="synonym">mrdB</name>
    <name evidence="7" type="ORF">GCM10011309_07980</name>
</gene>
<keyword evidence="6" id="KW-0997">Cell inner membrane</keyword>
<keyword evidence="3 6" id="KW-0133">Cell shape</keyword>
<comment type="similarity">
    <text evidence="6">Belongs to the SEDS family. MrdB/RodA subfamily.</text>
</comment>
<accession>A0A918KEN2</accession>
<dbReference type="EMBL" id="BMYV01000001">
    <property type="protein sequence ID" value="GGX60548.1"/>
    <property type="molecule type" value="Genomic_DNA"/>
</dbReference>
<dbReference type="GO" id="GO:0008955">
    <property type="term" value="F:peptidoglycan glycosyltransferase activity"/>
    <property type="evidence" value="ECO:0007669"/>
    <property type="project" value="UniProtKB-UniRule"/>
</dbReference>
<keyword evidence="8" id="KW-1185">Reference proteome</keyword>
<dbReference type="GO" id="GO:0015648">
    <property type="term" value="F:lipid-linked peptidoglycan transporter activity"/>
    <property type="evidence" value="ECO:0007669"/>
    <property type="project" value="TreeGrafter"/>
</dbReference>
<protein>
    <recommendedName>
        <fullName evidence="6">Peptidoglycan glycosyltransferase MrdB</fullName>
        <shortName evidence="6">PGT</shortName>
        <ecNumber evidence="6">2.4.99.28</ecNumber>
    </recommendedName>
    <alternativeName>
        <fullName evidence="6">Cell elongation protein RodA</fullName>
    </alternativeName>
    <alternativeName>
        <fullName evidence="6">Cell wall polymerase</fullName>
    </alternativeName>
    <alternativeName>
        <fullName evidence="6">Peptidoglycan polymerase</fullName>
        <shortName evidence="6">PG polymerase</shortName>
    </alternativeName>
</protein>
<feature type="transmembrane region" description="Helical" evidence="6">
    <location>
        <begin position="197"/>
        <end position="215"/>
    </location>
</feature>
<evidence type="ECO:0000256" key="3">
    <source>
        <dbReference type="ARBA" id="ARBA00022960"/>
    </source>
</evidence>
<feature type="transmembrane region" description="Helical" evidence="6">
    <location>
        <begin position="28"/>
        <end position="49"/>
    </location>
</feature>
<comment type="function">
    <text evidence="6">Peptidoglycan polymerase that is essential for cell wall elongation.</text>
</comment>
<dbReference type="NCBIfam" id="TIGR02210">
    <property type="entry name" value="rodA_shape"/>
    <property type="match status" value="1"/>
</dbReference>
<comment type="pathway">
    <text evidence="6">Cell wall biogenesis; peptidoglycan biosynthesis.</text>
</comment>
<reference evidence="7 8" key="1">
    <citation type="journal article" date="2014" name="Int. J. Syst. Evol. Microbiol.">
        <title>Complete genome sequence of Corynebacterium casei LMG S-19264T (=DSM 44701T), isolated from a smear-ripened cheese.</title>
        <authorList>
            <consortium name="US DOE Joint Genome Institute (JGI-PGF)"/>
            <person name="Walter F."/>
            <person name="Albersmeier A."/>
            <person name="Kalinowski J."/>
            <person name="Ruckert C."/>
        </authorList>
    </citation>
    <scope>NUCLEOTIDE SEQUENCE [LARGE SCALE GENOMIC DNA]</scope>
    <source>
        <strain evidence="7 8">KCTC 23968</strain>
    </source>
</reference>
<evidence type="ECO:0000256" key="5">
    <source>
        <dbReference type="ARBA" id="ARBA00023136"/>
    </source>
</evidence>
<dbReference type="Pfam" id="PF01098">
    <property type="entry name" value="FTSW_RODA_SPOVE"/>
    <property type="match status" value="1"/>
</dbReference>
<evidence type="ECO:0000313" key="8">
    <source>
        <dbReference type="Proteomes" id="UP000600865"/>
    </source>
</evidence>
<dbReference type="RefSeq" id="WP_189581583.1">
    <property type="nucleotide sequence ID" value="NZ_BMYV01000001.1"/>
</dbReference>
<dbReference type="GO" id="GO:0032153">
    <property type="term" value="C:cell division site"/>
    <property type="evidence" value="ECO:0007669"/>
    <property type="project" value="TreeGrafter"/>
</dbReference>
<dbReference type="GO" id="GO:0005886">
    <property type="term" value="C:plasma membrane"/>
    <property type="evidence" value="ECO:0007669"/>
    <property type="project" value="UniProtKB-SubCell"/>
</dbReference>
<feature type="transmembrane region" description="Helical" evidence="6">
    <location>
        <begin position="89"/>
        <end position="111"/>
    </location>
</feature>
<keyword evidence="6" id="KW-0328">Glycosyltransferase</keyword>
<comment type="caution">
    <text evidence="7">The sequence shown here is derived from an EMBL/GenBank/DDBJ whole genome shotgun (WGS) entry which is preliminary data.</text>
</comment>
<evidence type="ECO:0000256" key="6">
    <source>
        <dbReference type="HAMAP-Rule" id="MF_02079"/>
    </source>
</evidence>
<feature type="transmembrane region" description="Helical" evidence="6">
    <location>
        <begin position="285"/>
        <end position="309"/>
    </location>
</feature>
<keyword evidence="6" id="KW-0573">Peptidoglycan synthesis</keyword>
<evidence type="ECO:0000256" key="4">
    <source>
        <dbReference type="ARBA" id="ARBA00022989"/>
    </source>
</evidence>
<feature type="transmembrane region" description="Helical" evidence="6">
    <location>
        <begin position="61"/>
        <end position="83"/>
    </location>
</feature>
<dbReference type="GO" id="GO:0051301">
    <property type="term" value="P:cell division"/>
    <property type="evidence" value="ECO:0007669"/>
    <property type="project" value="InterPro"/>
</dbReference>
<dbReference type="GO" id="GO:0008360">
    <property type="term" value="P:regulation of cell shape"/>
    <property type="evidence" value="ECO:0007669"/>
    <property type="project" value="UniProtKB-KW"/>
</dbReference>
<evidence type="ECO:0000256" key="2">
    <source>
        <dbReference type="ARBA" id="ARBA00022692"/>
    </source>
</evidence>
<proteinExistence type="inferred from homology"/>
<comment type="subcellular location">
    <subcellularLocation>
        <location evidence="6">Cell inner membrane</location>
        <topology evidence="6">Multi-pass membrane protein</topology>
    </subcellularLocation>
    <subcellularLocation>
        <location evidence="1">Membrane</location>
        <topology evidence="1">Multi-pass membrane protein</topology>
    </subcellularLocation>
</comment>
<dbReference type="Proteomes" id="UP000600865">
    <property type="component" value="Unassembled WGS sequence"/>
</dbReference>
<dbReference type="PANTHER" id="PTHR30474">
    <property type="entry name" value="CELL CYCLE PROTEIN"/>
    <property type="match status" value="1"/>
</dbReference>
<keyword evidence="6" id="KW-1003">Cell membrane</keyword>
<dbReference type="PANTHER" id="PTHR30474:SF1">
    <property type="entry name" value="PEPTIDOGLYCAN GLYCOSYLTRANSFERASE MRDB"/>
    <property type="match status" value="1"/>
</dbReference>
<keyword evidence="4 6" id="KW-1133">Transmembrane helix</keyword>
<dbReference type="InterPro" id="IPR001182">
    <property type="entry name" value="FtsW/RodA"/>
</dbReference>
<keyword evidence="2 6" id="KW-0812">Transmembrane</keyword>
<feature type="transmembrane region" description="Helical" evidence="6">
    <location>
        <begin position="173"/>
        <end position="190"/>
    </location>
</feature>
<name>A0A918KEN2_9PROT</name>
<dbReference type="GO" id="GO:0071555">
    <property type="term" value="P:cell wall organization"/>
    <property type="evidence" value="ECO:0007669"/>
    <property type="project" value="UniProtKB-KW"/>
</dbReference>
<dbReference type="AlphaFoldDB" id="A0A918KEN2"/>
<organism evidence="7 8">
    <name type="scientific">Litorimonas cladophorae</name>
    <dbReference type="NCBI Taxonomy" id="1220491"/>
    <lineage>
        <taxon>Bacteria</taxon>
        <taxon>Pseudomonadati</taxon>
        <taxon>Pseudomonadota</taxon>
        <taxon>Alphaproteobacteria</taxon>
        <taxon>Maricaulales</taxon>
        <taxon>Robiginitomaculaceae</taxon>
    </lineage>
</organism>